<comment type="caution">
    <text evidence="1">The sequence shown here is derived from an EMBL/GenBank/DDBJ whole genome shotgun (WGS) entry which is preliminary data.</text>
</comment>
<gene>
    <name evidence="1" type="ORF">ASZ90_006302</name>
</gene>
<evidence type="ECO:0000313" key="1">
    <source>
        <dbReference type="EMBL" id="KUG23898.1"/>
    </source>
</evidence>
<organism evidence="1">
    <name type="scientific">hydrocarbon metagenome</name>
    <dbReference type="NCBI Taxonomy" id="938273"/>
    <lineage>
        <taxon>unclassified sequences</taxon>
        <taxon>metagenomes</taxon>
        <taxon>ecological metagenomes</taxon>
    </lineage>
</organism>
<sequence>MIRKEVFKYKKMFFPLNLTYTKSRTSMGKKFKKDRGIQ</sequence>
<reference evidence="1" key="1">
    <citation type="journal article" date="2015" name="Proc. Natl. Acad. Sci. U.S.A.">
        <title>Networks of energetic and metabolic interactions define dynamics in microbial communities.</title>
        <authorList>
            <person name="Embree M."/>
            <person name="Liu J.K."/>
            <person name="Al-Bassam M.M."/>
            <person name="Zengler K."/>
        </authorList>
    </citation>
    <scope>NUCLEOTIDE SEQUENCE</scope>
</reference>
<dbReference type="AlphaFoldDB" id="A0A0W8FSN2"/>
<name>A0A0W8FSN2_9ZZZZ</name>
<accession>A0A0W8FSN2</accession>
<protein>
    <submittedName>
        <fullName evidence="1">Uncharacterized protein</fullName>
    </submittedName>
</protein>
<dbReference type="EMBL" id="LNQE01000880">
    <property type="protein sequence ID" value="KUG23898.1"/>
    <property type="molecule type" value="Genomic_DNA"/>
</dbReference>
<proteinExistence type="predicted"/>